<protein>
    <recommendedName>
        <fullName evidence="7">TF-B3 domain-containing protein</fullName>
    </recommendedName>
</protein>
<dbReference type="PANTHER" id="PTHR31140">
    <property type="entry name" value="B3 DOMAIN-CONTAINING TRANSCRIPTION FACTOR ABI3"/>
    <property type="match status" value="1"/>
</dbReference>
<keyword evidence="5" id="KW-0539">Nucleus</keyword>
<evidence type="ECO:0000256" key="2">
    <source>
        <dbReference type="ARBA" id="ARBA00023015"/>
    </source>
</evidence>
<evidence type="ECO:0000313" key="9">
    <source>
        <dbReference type="Proteomes" id="UP001632038"/>
    </source>
</evidence>
<keyword evidence="3" id="KW-0238">DNA-binding</keyword>
<gene>
    <name evidence="8" type="ORF">CASFOL_005711</name>
</gene>
<dbReference type="EMBL" id="JAVIJP010000007">
    <property type="protein sequence ID" value="KAL3649308.1"/>
    <property type="molecule type" value="Genomic_DNA"/>
</dbReference>
<feature type="domain" description="TF-B3" evidence="7">
    <location>
        <begin position="231"/>
        <end position="341"/>
    </location>
</feature>
<dbReference type="GO" id="GO:0003677">
    <property type="term" value="F:DNA binding"/>
    <property type="evidence" value="ECO:0007669"/>
    <property type="project" value="UniProtKB-KW"/>
</dbReference>
<comment type="caution">
    <text evidence="8">The sequence shown here is derived from an EMBL/GenBank/DDBJ whole genome shotgun (WGS) entry which is preliminary data.</text>
</comment>
<keyword evidence="9" id="KW-1185">Reference proteome</keyword>
<evidence type="ECO:0000256" key="4">
    <source>
        <dbReference type="ARBA" id="ARBA00023163"/>
    </source>
</evidence>
<feature type="compositionally biased region" description="Acidic residues" evidence="6">
    <location>
        <begin position="28"/>
        <end position="41"/>
    </location>
</feature>
<feature type="compositionally biased region" description="Basic and acidic residues" evidence="6">
    <location>
        <begin position="1"/>
        <end position="23"/>
    </location>
</feature>
<dbReference type="CDD" id="cd10017">
    <property type="entry name" value="B3_DNA"/>
    <property type="match status" value="3"/>
</dbReference>
<sequence length="499" mass="55892">MADRGAAHQRLSRKDKGKAKVGEPSDYTSEDDQSEEFEPGPDSENNLMVIDDQKELVQYNPPNPHPGSLPNETMCLSIVLISQEVAEAYPKLILSASEAFNLTDRMELLEDPTGRFSEDLAMTDVLDNLYRMKISNHNSGSPSRFLVNTDWSKFVRLNQLKEGDVLKFYRLLDPVSGQPWYALRHFKNPGNVQSFSFSDDNQSRRLLPGPEPSVVPPSDIVPSLEEKNSVLSKTLTSLDTEPIDPMLSIDASEAYALTGCVNLFRPSSVPNTMELFMYNDDDDSYKMLLYYCPIDGCYLSRDWGRFVKRNKLKAGDQVLFYRHQIADGVDPVYELKPVKREEPKIIAQPLKLIDLNTNPIPGPRGISVPLTKLTKTLYADQGNVLRICFDGNEAWILTFCSRVLKDSPCGTLVLNLLVYDEDDRPYDMVLTHLKRDDGTVVCTLDVGWHRFVESHGLRAGDEVTICSIKRETYYTIGYTRAALPSVTGASGVGPTGSGQ</sequence>
<dbReference type="PANTHER" id="PTHR31140:SF139">
    <property type="entry name" value="B3 DOMAIN-CONTAINING PROTEIN OS02G0455900-RELATED"/>
    <property type="match status" value="1"/>
</dbReference>
<proteinExistence type="predicted"/>
<feature type="region of interest" description="Disordered" evidence="6">
    <location>
        <begin position="1"/>
        <end position="46"/>
    </location>
</feature>
<evidence type="ECO:0000256" key="5">
    <source>
        <dbReference type="ARBA" id="ARBA00023242"/>
    </source>
</evidence>
<dbReference type="SUPFAM" id="SSF101936">
    <property type="entry name" value="DNA-binding pseudobarrel domain"/>
    <property type="match status" value="3"/>
</dbReference>
<evidence type="ECO:0000256" key="3">
    <source>
        <dbReference type="ARBA" id="ARBA00023125"/>
    </source>
</evidence>
<dbReference type="Proteomes" id="UP001632038">
    <property type="component" value="Unassembled WGS sequence"/>
</dbReference>
<keyword evidence="2" id="KW-0805">Transcription regulation</keyword>
<evidence type="ECO:0000256" key="6">
    <source>
        <dbReference type="SAM" id="MobiDB-lite"/>
    </source>
</evidence>
<dbReference type="GO" id="GO:0005634">
    <property type="term" value="C:nucleus"/>
    <property type="evidence" value="ECO:0007669"/>
    <property type="project" value="UniProtKB-SubCell"/>
</dbReference>
<name>A0ABD3E4L0_9LAMI</name>
<evidence type="ECO:0000313" key="8">
    <source>
        <dbReference type="EMBL" id="KAL3649308.1"/>
    </source>
</evidence>
<reference evidence="9" key="1">
    <citation type="journal article" date="2024" name="IScience">
        <title>Strigolactones Initiate the Formation of Haustorium-like Structures in Castilleja.</title>
        <authorList>
            <person name="Buerger M."/>
            <person name="Peterson D."/>
            <person name="Chory J."/>
        </authorList>
    </citation>
    <scope>NUCLEOTIDE SEQUENCE [LARGE SCALE GENOMIC DNA]</scope>
</reference>
<feature type="domain" description="TF-B3" evidence="7">
    <location>
        <begin position="81"/>
        <end position="189"/>
    </location>
</feature>
<dbReference type="InterPro" id="IPR003340">
    <property type="entry name" value="B3_DNA-bd"/>
</dbReference>
<comment type="subcellular location">
    <subcellularLocation>
        <location evidence="1">Nucleus</location>
    </subcellularLocation>
</comment>
<organism evidence="8 9">
    <name type="scientific">Castilleja foliolosa</name>
    <dbReference type="NCBI Taxonomy" id="1961234"/>
    <lineage>
        <taxon>Eukaryota</taxon>
        <taxon>Viridiplantae</taxon>
        <taxon>Streptophyta</taxon>
        <taxon>Embryophyta</taxon>
        <taxon>Tracheophyta</taxon>
        <taxon>Spermatophyta</taxon>
        <taxon>Magnoliopsida</taxon>
        <taxon>eudicotyledons</taxon>
        <taxon>Gunneridae</taxon>
        <taxon>Pentapetalae</taxon>
        <taxon>asterids</taxon>
        <taxon>lamiids</taxon>
        <taxon>Lamiales</taxon>
        <taxon>Orobanchaceae</taxon>
        <taxon>Pedicularideae</taxon>
        <taxon>Castillejinae</taxon>
        <taxon>Castilleja</taxon>
    </lineage>
</organism>
<dbReference type="InterPro" id="IPR044800">
    <property type="entry name" value="LEC2-like"/>
</dbReference>
<evidence type="ECO:0000256" key="1">
    <source>
        <dbReference type="ARBA" id="ARBA00004123"/>
    </source>
</evidence>
<dbReference type="AlphaFoldDB" id="A0ABD3E4L0"/>
<dbReference type="SMART" id="SM01019">
    <property type="entry name" value="B3"/>
    <property type="match status" value="2"/>
</dbReference>
<accession>A0ABD3E4L0</accession>
<evidence type="ECO:0000259" key="7">
    <source>
        <dbReference type="SMART" id="SM01019"/>
    </source>
</evidence>
<keyword evidence="4" id="KW-0804">Transcription</keyword>
<dbReference type="Gene3D" id="2.40.330.10">
    <property type="entry name" value="DNA-binding pseudobarrel domain"/>
    <property type="match status" value="3"/>
</dbReference>
<dbReference type="InterPro" id="IPR015300">
    <property type="entry name" value="DNA-bd_pseudobarrel_sf"/>
</dbReference>